<sequence>MPTNPSNDTPIRRVAKDLNRHVAGGARRMDSFGKSRPISLLTGQQAAATKDQLNQPVQIFHKGVPHPVAFCAHLNDIEKTVKEVTKTFDEEGYYKLKKDTAVPTWIAHQRSFNFPKPALPEDYLALNGRTFKILVPAALRELNEVSERFGKDKTSVTLQTIHQNTDDPQVIELVGVDNEVWNPAILLRCPLKAAWDDVMQLPLFELSGIPQAERWFLDQFLKKVKRGRLHGSPVPYELHLLLEVQQADGQILGNPQPIEEWTIARRNLTGLARPQIRNFTLKERDDLWHPYVSSEPDDTLRLIQMASITNSGGYFFRAASDDFPVPPRDAAQVNLIIAITVDYGQGEGLGDLFPFCNSIVHDDQFAGSQKPVCVDKIKFNGVHHAEVQPYAPPGCVAIGLKREMFWPDQDPDPEKATPVIEAQGFAESVHLVDLEIFDKNGVITHYLPNPQRSAEGSPPKEPWREILHKGDTSAPLFPMGKPIRSETSENGVYKNPEGGVALASLDASTSESNVPEVAAVVGHSHFYRTVVRYAHQDVFSRFSDPDENILKVAPHLRDLHGNRIEPKSNSDRNGRNRPLEFELFYVDPLIPASEWPGVDFGVYCDRQGVVNLQVSYHPPSSPRYYPEDLLEPKRFVAQLSSSGPALDYISRRLQSISRDLQLRAAEMDSEEEYSFVFVAMLNEIVDGPCIYDEDRFTELPSRGEIQALVNLADRRSDRDTARLNRLLLDEAFSAAGSGILTSLKARNVEREVAHARKLQLVLDQLRGSKNRDDVNVVFENEEAGEFELAPIGLDLRNQLISWLSLILSNDNPGNLCLGFRLTHSQERVSRFAPVLRVERTKYLPTDNHLPFEEQDLKVKTLSQIRRSTAAIPFVKAPAAGNCKLAVEQNEFEKIASEFVLAGHQTAMARNRFNEHEIWFVPDSICPSAEVIGNGAANSMDFATARPLSNRLGTDGVAVPDFRMGATGTTGEGWQGFPWKRTEKKQFSGIDFDHCGRAFFGFVESLLTPQNITNPAQRSEWSDLLAAKDGLANALAENLVVSMFEQSAIPNKPGLDRMASDAFKNDLRGFYRIDTFLSLPISKKGGNQAQNESGIARFYGQARDSEIKYRGRSTAATAPRLSDFVFSVQDDWSSGTTSRMTFSYDLPVGQEDKWVNWELTKVVGVISHLQLLENQSVDDGEFRQGRWLELVPANGRSGIRTLEWTPASSVPAILRRYPKEPVLKEVATMKEVFPSLKPAEFDKCQRWGWKISFAADPADDSFAADPADNFGNDTVFLDVHYRNSPREWISDKSALHQPDDPYENLIQALIVGEALAKSYSEIAIDRDSQDHWCKAATKITDFLRSWFASDRIELLDRQPAELVDRFELRLRNAGQPVENISNPVIKKVIFNKETTMPPQFSVEMLPDQKEGYPARLLGKNGAVRRLRPRLFLKRNHSIPEDLGLTNLRTNTQLVYECGPVDWPIDAEVSNVYDTPIHVSGSGDLQDALAAMLGKLVGSSDFEGLAVRIDAKHCFDLSPALGQESQLINPLIIFPTDYQYGSIGEVSRKVVQKYSDWLAADIGGEAGQDVLVGLRDRNPKLRVGLQVSANERVVLQIDDIEFDMNQFVL</sequence>
<accession>A0A7W7YJ08</accession>
<dbReference type="RefSeq" id="WP_184205925.1">
    <property type="nucleotide sequence ID" value="NZ_JACHIF010000001.1"/>
</dbReference>
<proteinExistence type="predicted"/>
<comment type="caution">
    <text evidence="1">The sequence shown here is derived from an EMBL/GenBank/DDBJ whole genome shotgun (WGS) entry which is preliminary data.</text>
</comment>
<dbReference type="Proteomes" id="UP000534294">
    <property type="component" value="Unassembled WGS sequence"/>
</dbReference>
<reference evidence="1 2" key="1">
    <citation type="submission" date="2020-08" db="EMBL/GenBank/DDBJ databases">
        <title>Genomic Encyclopedia of Type Strains, Phase IV (KMG-IV): sequencing the most valuable type-strain genomes for metagenomic binning, comparative biology and taxonomic classification.</title>
        <authorList>
            <person name="Goeker M."/>
        </authorList>
    </citation>
    <scope>NUCLEOTIDE SEQUENCE [LARGE SCALE GENOMIC DNA]</scope>
    <source>
        <strain evidence="1 2">DSM 12251</strain>
    </source>
</reference>
<keyword evidence="2" id="KW-1185">Reference proteome</keyword>
<evidence type="ECO:0000313" key="1">
    <source>
        <dbReference type="EMBL" id="MBB5036765.1"/>
    </source>
</evidence>
<gene>
    <name evidence="1" type="ORF">HNQ64_000999</name>
</gene>
<dbReference type="EMBL" id="JACHIF010000001">
    <property type="protein sequence ID" value="MBB5036765.1"/>
    <property type="molecule type" value="Genomic_DNA"/>
</dbReference>
<protein>
    <submittedName>
        <fullName evidence="1">Uncharacterized protein</fullName>
    </submittedName>
</protein>
<organism evidence="1 2">
    <name type="scientific">Prosthecobacter dejongeii</name>
    <dbReference type="NCBI Taxonomy" id="48465"/>
    <lineage>
        <taxon>Bacteria</taxon>
        <taxon>Pseudomonadati</taxon>
        <taxon>Verrucomicrobiota</taxon>
        <taxon>Verrucomicrobiia</taxon>
        <taxon>Verrucomicrobiales</taxon>
        <taxon>Verrucomicrobiaceae</taxon>
        <taxon>Prosthecobacter</taxon>
    </lineage>
</organism>
<evidence type="ECO:0000313" key="2">
    <source>
        <dbReference type="Proteomes" id="UP000534294"/>
    </source>
</evidence>
<name>A0A7W7YJ08_9BACT</name>